<dbReference type="OrthoDB" id="2435398at2759"/>
<sequence length="212" mass="23683">MCLADWVPSEWRYGVIYLTPKKADGYTGDVDAMRPITLLECASKLFNAVVWRRIQDVAVEKQVLRGARFSVLKEARVQLASHVYKLVPEPDMLIFAKAIRSGRKPAASVASFSLDSLVTFRVKVLTRRLPTLAQLQMYWPDRAPSPLCTLCGSLDDQQHLVVCPRLADERWELGVAAHKCVEQLLPGADTTLAVQARRGHTTFVPVLSLPQT</sequence>
<gene>
    <name evidence="1" type="ORF">BCR44DRAFT_1498668</name>
</gene>
<dbReference type="AlphaFoldDB" id="A0A1Y2HPH3"/>
<protein>
    <submittedName>
        <fullName evidence="1">Uncharacterized protein</fullName>
    </submittedName>
</protein>
<dbReference type="EMBL" id="MCFL01000016">
    <property type="protein sequence ID" value="ORZ36496.1"/>
    <property type="molecule type" value="Genomic_DNA"/>
</dbReference>
<evidence type="ECO:0000313" key="1">
    <source>
        <dbReference type="EMBL" id="ORZ36496.1"/>
    </source>
</evidence>
<evidence type="ECO:0000313" key="2">
    <source>
        <dbReference type="Proteomes" id="UP000193411"/>
    </source>
</evidence>
<keyword evidence="2" id="KW-1185">Reference proteome</keyword>
<organism evidence="1 2">
    <name type="scientific">Catenaria anguillulae PL171</name>
    <dbReference type="NCBI Taxonomy" id="765915"/>
    <lineage>
        <taxon>Eukaryota</taxon>
        <taxon>Fungi</taxon>
        <taxon>Fungi incertae sedis</taxon>
        <taxon>Blastocladiomycota</taxon>
        <taxon>Blastocladiomycetes</taxon>
        <taxon>Blastocladiales</taxon>
        <taxon>Catenariaceae</taxon>
        <taxon>Catenaria</taxon>
    </lineage>
</organism>
<proteinExistence type="predicted"/>
<reference evidence="1 2" key="1">
    <citation type="submission" date="2016-07" db="EMBL/GenBank/DDBJ databases">
        <title>Pervasive Adenine N6-methylation of Active Genes in Fungi.</title>
        <authorList>
            <consortium name="DOE Joint Genome Institute"/>
            <person name="Mondo S.J."/>
            <person name="Dannebaum R.O."/>
            <person name="Kuo R.C."/>
            <person name="Labutti K."/>
            <person name="Haridas S."/>
            <person name="Kuo A."/>
            <person name="Salamov A."/>
            <person name="Ahrendt S.R."/>
            <person name="Lipzen A."/>
            <person name="Sullivan W."/>
            <person name="Andreopoulos W.B."/>
            <person name="Clum A."/>
            <person name="Lindquist E."/>
            <person name="Daum C."/>
            <person name="Ramamoorthy G.K."/>
            <person name="Gryganskyi A."/>
            <person name="Culley D."/>
            <person name="Magnuson J.K."/>
            <person name="James T.Y."/>
            <person name="O'Malley M.A."/>
            <person name="Stajich J.E."/>
            <person name="Spatafora J.W."/>
            <person name="Visel A."/>
            <person name="Grigoriev I.V."/>
        </authorList>
    </citation>
    <scope>NUCLEOTIDE SEQUENCE [LARGE SCALE GENOMIC DNA]</scope>
    <source>
        <strain evidence="1 2">PL171</strain>
    </source>
</reference>
<dbReference type="STRING" id="765915.A0A1Y2HPH3"/>
<accession>A0A1Y2HPH3</accession>
<comment type="caution">
    <text evidence="1">The sequence shown here is derived from an EMBL/GenBank/DDBJ whole genome shotgun (WGS) entry which is preliminary data.</text>
</comment>
<dbReference type="Proteomes" id="UP000193411">
    <property type="component" value="Unassembled WGS sequence"/>
</dbReference>
<name>A0A1Y2HPH3_9FUNG</name>